<gene>
    <name evidence="8" type="ORF">GPM918_LOCUS41823</name>
    <name evidence="9" type="ORF">SRO942_LOCUS42939</name>
</gene>
<evidence type="ECO:0000259" key="7">
    <source>
        <dbReference type="PROSITE" id="PS50922"/>
    </source>
</evidence>
<feature type="domain" description="TLC" evidence="7">
    <location>
        <begin position="65"/>
        <end position="184"/>
    </location>
</feature>
<dbReference type="PANTHER" id="PTHR13439">
    <property type="entry name" value="CT120 PROTEIN"/>
    <property type="match status" value="1"/>
</dbReference>
<evidence type="ECO:0000256" key="1">
    <source>
        <dbReference type="ARBA" id="ARBA00004141"/>
    </source>
</evidence>
<comment type="subcellular location">
    <subcellularLocation>
        <location evidence="1">Membrane</location>
        <topology evidence="1">Multi-pass membrane protein</topology>
    </subcellularLocation>
</comment>
<dbReference type="PANTHER" id="PTHR13439:SF4">
    <property type="entry name" value="TLC DOMAIN-CONTAINING PROTEIN"/>
    <property type="match status" value="1"/>
</dbReference>
<dbReference type="OrthoDB" id="10266980at2759"/>
<dbReference type="GO" id="GO:0055091">
    <property type="term" value="P:phospholipid homeostasis"/>
    <property type="evidence" value="ECO:0007669"/>
    <property type="project" value="TreeGrafter"/>
</dbReference>
<name>A0A816A499_9BILA</name>
<dbReference type="Proteomes" id="UP000663829">
    <property type="component" value="Unassembled WGS sequence"/>
</dbReference>
<dbReference type="Proteomes" id="UP000681722">
    <property type="component" value="Unassembled WGS sequence"/>
</dbReference>
<dbReference type="GO" id="GO:0007009">
    <property type="term" value="P:plasma membrane organization"/>
    <property type="evidence" value="ECO:0007669"/>
    <property type="project" value="TreeGrafter"/>
</dbReference>
<dbReference type="PROSITE" id="PS50922">
    <property type="entry name" value="TLC"/>
    <property type="match status" value="1"/>
</dbReference>
<evidence type="ECO:0000256" key="2">
    <source>
        <dbReference type="ARBA" id="ARBA00022692"/>
    </source>
</evidence>
<evidence type="ECO:0000256" key="3">
    <source>
        <dbReference type="ARBA" id="ARBA00022989"/>
    </source>
</evidence>
<feature type="transmembrane region" description="Helical" evidence="6">
    <location>
        <begin position="107"/>
        <end position="124"/>
    </location>
</feature>
<accession>A0A816A499</accession>
<feature type="transmembrane region" description="Helical" evidence="6">
    <location>
        <begin position="73"/>
        <end position="95"/>
    </location>
</feature>
<keyword evidence="3 6" id="KW-1133">Transmembrane helix</keyword>
<evidence type="ECO:0000313" key="9">
    <source>
        <dbReference type="EMBL" id="CAF4464453.1"/>
    </source>
</evidence>
<dbReference type="GO" id="GO:0005886">
    <property type="term" value="C:plasma membrane"/>
    <property type="evidence" value="ECO:0007669"/>
    <property type="project" value="TreeGrafter"/>
</dbReference>
<evidence type="ECO:0000256" key="6">
    <source>
        <dbReference type="SAM" id="Phobius"/>
    </source>
</evidence>
<feature type="non-terminal residue" evidence="8">
    <location>
        <position position="1"/>
    </location>
</feature>
<keyword evidence="4 5" id="KW-0472">Membrane</keyword>
<proteinExistence type="predicted"/>
<evidence type="ECO:0000256" key="4">
    <source>
        <dbReference type="ARBA" id="ARBA00023136"/>
    </source>
</evidence>
<evidence type="ECO:0000313" key="8">
    <source>
        <dbReference type="EMBL" id="CAF1591856.1"/>
    </source>
</evidence>
<feature type="transmembrane region" description="Helical" evidence="6">
    <location>
        <begin position="12"/>
        <end position="32"/>
    </location>
</feature>
<dbReference type="EMBL" id="CAJOBC010100010">
    <property type="protein sequence ID" value="CAF4464453.1"/>
    <property type="molecule type" value="Genomic_DNA"/>
</dbReference>
<dbReference type="AlphaFoldDB" id="A0A816A499"/>
<comment type="caution">
    <text evidence="8">The sequence shown here is derived from an EMBL/GenBank/DDBJ whole genome shotgun (WGS) entry which is preliminary data.</text>
</comment>
<dbReference type="InterPro" id="IPR050846">
    <property type="entry name" value="TLCD"/>
</dbReference>
<evidence type="ECO:0000313" key="10">
    <source>
        <dbReference type="Proteomes" id="UP000663829"/>
    </source>
</evidence>
<dbReference type="InterPro" id="IPR006634">
    <property type="entry name" value="TLC-dom"/>
</dbReference>
<feature type="transmembrane region" description="Helical" evidence="6">
    <location>
        <begin position="136"/>
        <end position="155"/>
    </location>
</feature>
<feature type="non-terminal residue" evidence="8">
    <location>
        <position position="184"/>
    </location>
</feature>
<dbReference type="EMBL" id="CAJNOQ010033833">
    <property type="protein sequence ID" value="CAF1591856.1"/>
    <property type="molecule type" value="Genomic_DNA"/>
</dbReference>
<keyword evidence="10" id="KW-1185">Reference proteome</keyword>
<keyword evidence="2 5" id="KW-0812">Transmembrane</keyword>
<dbReference type="GO" id="GO:0071709">
    <property type="term" value="P:membrane assembly"/>
    <property type="evidence" value="ECO:0007669"/>
    <property type="project" value="TreeGrafter"/>
</dbReference>
<reference evidence="8" key="1">
    <citation type="submission" date="2021-02" db="EMBL/GenBank/DDBJ databases">
        <authorList>
            <person name="Nowell W R."/>
        </authorList>
    </citation>
    <scope>NUCLEOTIDE SEQUENCE</scope>
</reference>
<organism evidence="8 10">
    <name type="scientific">Didymodactylos carnosus</name>
    <dbReference type="NCBI Taxonomy" id="1234261"/>
    <lineage>
        <taxon>Eukaryota</taxon>
        <taxon>Metazoa</taxon>
        <taxon>Spiralia</taxon>
        <taxon>Gnathifera</taxon>
        <taxon>Rotifera</taxon>
        <taxon>Eurotatoria</taxon>
        <taxon>Bdelloidea</taxon>
        <taxon>Philodinida</taxon>
        <taxon>Philodinidae</taxon>
        <taxon>Didymodactylos</taxon>
    </lineage>
</organism>
<sequence length="184" mass="21542">SDLFPYNPLDSAWIIVYTLPSFVFFIIIHGFITKYGFKQVEISKTIEETVLIDEKIVHSSPTKQQIRWIHQNTFLSFVHSTLCGLLLFIAFYRAPEILKDPLSHANIFNYRLLCFSLGYFFYDMFDCLLYAPKQDLSYAIIGHHIIVIIYILNSLIQTRNIGYTMFALSMEINSIFLHARRLLN</sequence>
<evidence type="ECO:0000256" key="5">
    <source>
        <dbReference type="PROSITE-ProRule" id="PRU00205"/>
    </source>
</evidence>
<dbReference type="Pfam" id="PF03798">
    <property type="entry name" value="TRAM_LAG1_CLN8"/>
    <property type="match status" value="1"/>
</dbReference>
<dbReference type="GO" id="GO:0097035">
    <property type="term" value="P:regulation of membrane lipid distribution"/>
    <property type="evidence" value="ECO:0007669"/>
    <property type="project" value="TreeGrafter"/>
</dbReference>
<protein>
    <recommendedName>
        <fullName evidence="7">TLC domain-containing protein</fullName>
    </recommendedName>
</protein>